<dbReference type="InterPro" id="IPR009604">
    <property type="entry name" value="LsmAD_domain"/>
</dbReference>
<feature type="compositionally biased region" description="Low complexity" evidence="2">
    <location>
        <begin position="1008"/>
        <end position="1017"/>
    </location>
</feature>
<dbReference type="PANTHER" id="PTHR12854">
    <property type="entry name" value="ATAXIN 2-RELATED"/>
    <property type="match status" value="1"/>
</dbReference>
<feature type="compositionally biased region" description="Pro residues" evidence="2">
    <location>
        <begin position="450"/>
        <end position="460"/>
    </location>
</feature>
<accession>A0A7J5YNY1</accession>
<name>A0A7J5YNY1_DISMA</name>
<feature type="compositionally biased region" description="Low complexity" evidence="2">
    <location>
        <begin position="761"/>
        <end position="777"/>
    </location>
</feature>
<organism evidence="4 5">
    <name type="scientific">Dissostichus mawsoni</name>
    <name type="common">Antarctic cod</name>
    <dbReference type="NCBI Taxonomy" id="36200"/>
    <lineage>
        <taxon>Eukaryota</taxon>
        <taxon>Metazoa</taxon>
        <taxon>Chordata</taxon>
        <taxon>Craniata</taxon>
        <taxon>Vertebrata</taxon>
        <taxon>Euteleostomi</taxon>
        <taxon>Actinopterygii</taxon>
        <taxon>Neopterygii</taxon>
        <taxon>Teleostei</taxon>
        <taxon>Neoteleostei</taxon>
        <taxon>Acanthomorphata</taxon>
        <taxon>Eupercaria</taxon>
        <taxon>Perciformes</taxon>
        <taxon>Notothenioidei</taxon>
        <taxon>Nototheniidae</taxon>
        <taxon>Dissostichus</taxon>
    </lineage>
</organism>
<comment type="caution">
    <text evidence="4">The sequence shown here is derived from an EMBL/GenBank/DDBJ whole genome shotgun (WGS) entry which is preliminary data.</text>
</comment>
<dbReference type="GO" id="GO:0010494">
    <property type="term" value="C:cytoplasmic stress granule"/>
    <property type="evidence" value="ECO:0007669"/>
    <property type="project" value="TreeGrafter"/>
</dbReference>
<dbReference type="AlphaFoldDB" id="A0A7J5YNY1"/>
<feature type="compositionally biased region" description="Polar residues" evidence="2">
    <location>
        <begin position="651"/>
        <end position="660"/>
    </location>
</feature>
<feature type="region of interest" description="Disordered" evidence="2">
    <location>
        <begin position="262"/>
        <end position="290"/>
    </location>
</feature>
<evidence type="ECO:0000313" key="5">
    <source>
        <dbReference type="Proteomes" id="UP000518266"/>
    </source>
</evidence>
<feature type="compositionally biased region" description="Basic and acidic residues" evidence="2">
    <location>
        <begin position="690"/>
        <end position="703"/>
    </location>
</feature>
<protein>
    <recommendedName>
        <fullName evidence="3">LsmAD domain-containing protein</fullName>
    </recommendedName>
</protein>
<feature type="compositionally biased region" description="Low complexity" evidence="2">
    <location>
        <begin position="1026"/>
        <end position="1055"/>
    </location>
</feature>
<gene>
    <name evidence="4" type="ORF">F7725_013026</name>
</gene>
<evidence type="ECO:0000256" key="2">
    <source>
        <dbReference type="SAM" id="MobiDB-lite"/>
    </source>
</evidence>
<dbReference type="Pfam" id="PF07145">
    <property type="entry name" value="PAM2"/>
    <property type="match status" value="1"/>
</dbReference>
<dbReference type="GO" id="GO:0034063">
    <property type="term" value="P:stress granule assembly"/>
    <property type="evidence" value="ECO:0007669"/>
    <property type="project" value="TreeGrafter"/>
</dbReference>
<comment type="similarity">
    <text evidence="1">Belongs to the ataxin-2 family.</text>
</comment>
<feature type="compositionally biased region" description="Basic and acidic residues" evidence="2">
    <location>
        <begin position="359"/>
        <end position="387"/>
    </location>
</feature>
<evidence type="ECO:0000313" key="4">
    <source>
        <dbReference type="EMBL" id="KAF3851254.1"/>
    </source>
</evidence>
<reference evidence="4 5" key="1">
    <citation type="submission" date="2020-03" db="EMBL/GenBank/DDBJ databases">
        <title>Dissostichus mawsoni Genome sequencing and assembly.</title>
        <authorList>
            <person name="Park H."/>
        </authorList>
    </citation>
    <scope>NUCLEOTIDE SEQUENCE [LARGE SCALE GENOMIC DNA]</scope>
    <source>
        <strain evidence="4">DM0001</strain>
        <tissue evidence="4">Muscle</tissue>
    </source>
</reference>
<feature type="domain" description="LsmAD" evidence="3">
    <location>
        <begin position="307"/>
        <end position="375"/>
    </location>
</feature>
<feature type="compositionally biased region" description="Polar residues" evidence="2">
    <location>
        <begin position="406"/>
        <end position="417"/>
    </location>
</feature>
<evidence type="ECO:0000259" key="3">
    <source>
        <dbReference type="SMART" id="SM01272"/>
    </source>
</evidence>
<feature type="compositionally biased region" description="Basic and acidic residues" evidence="2">
    <location>
        <begin position="262"/>
        <end position="281"/>
    </location>
</feature>
<dbReference type="GO" id="GO:0003729">
    <property type="term" value="F:mRNA binding"/>
    <property type="evidence" value="ECO:0007669"/>
    <property type="project" value="TreeGrafter"/>
</dbReference>
<feature type="compositionally biased region" description="Polar residues" evidence="2">
    <location>
        <begin position="964"/>
        <end position="983"/>
    </location>
</feature>
<sequence>MVLLCCGQMDLRQTQKRFSLTFKKFQGPLRQNDVRPPIRKIPVSSPVDLKPTSRDEAALDRAGGAHYLGSQTLNKVTRKEEDKSSVTSPPLLEAHKRCIFSQRYESSAPLTLRRHRVWRNAVFYGITMSMKAGGNRSKPGGGNTAGAAAAGAGGSGGGRQNLGRGRHSGKGPAAGTKCELKVKNGAVYEGVFKTYGPECDLVLDAAHRKSPEPSIAPRKEDIVESIIFKASDVVVVTYKDVDLNFARKDNFTDAAVSGKINGEHKEKDLEPWDGGETHNSDSLESLDTDVSNGWDPNDMFKYNEEKYGVLSTYDSSLSTYTVPLERDNSEEFLKREARAAQLAEEIEGSATYKARVALENDERSEEEKYTAVMRGDRETHTLSRENKYIPPGQRSRETMSWGPGRQNPSRLAQSSAGPSAPRAGPHDYSPSAGADQRVVNGGSSHWHSPCPSPSSRPPPRYQSGPSSLPPRATTPTRPPSRPPSRPSRPPSHSSHPSYPSSSSSFSHHGPTSPASTLPKRMSSEGPPRMSPKSQRTPRSHRAPPCRTTGGDFISHNAPGEVPVTPPTRSSSSGGTWSSVVSGAHRPRSPRQNNMGGASSGSSSLPAAQTGAAPVETVSTATSASSPNAASPAPNMVTSSSADAKECRVQETRQTSPTANKENIKPLDSSPSVTRPVCKGTAHTGPPSMAPDHRKQIDNLKKFSVDLGSNSDPAFDPMMTKPPRDPADKPKDLPMDKASSVGREGPEDGVAGGAPAPSTTNASKPGSPAALSPSPSAPDQKRRGLIQVRKSTLNPNAHEFKPRFNTQPKPANTPTPPRPQGQPSPSIVVQQPPAVYGQTVCFPQMYPLTPVSPGVQSPAMYQVQMPHMTVGQSKPYRPVPNMPQQRSEQHHPQGTATMMHPATAAGPPIVAQSPAYSAQYFTCSPQQFTNQPLVQQMTHYQSQAQHVFSPVMQASARMMAPPTHGQPTLVSSSTTQYPEQTHTMYVSPGPMPQQYPHPNATLHPHQQHPQPSATPTGQGQQGGPQQHGGPQNHPAASPRQQQPRPSTWPTSPSSSRCTLPWPPLPLHDPGAQPTVPPGLVPSAQQTVYIHPQQVQHGYNHNHMAHVQQVGPYAVWFGAVPPPRADPPHHDADGYPGSSGGPQQAMTQNALNPIPVSSTTHFSYLAHPQGGGRQRATRFSTRASITRDEENQSPPLSSPLLSSPHQTCFTSAFLSPHSPPSLPPPPPD</sequence>
<dbReference type="Proteomes" id="UP000518266">
    <property type="component" value="Unassembled WGS sequence"/>
</dbReference>
<feature type="compositionally biased region" description="Pro residues" evidence="2">
    <location>
        <begin position="1215"/>
        <end position="1226"/>
    </location>
</feature>
<feature type="compositionally biased region" description="Low complexity" evidence="2">
    <location>
        <begin position="461"/>
        <end position="475"/>
    </location>
</feature>
<feature type="compositionally biased region" description="Pro residues" evidence="2">
    <location>
        <begin position="810"/>
        <end position="821"/>
    </location>
</feature>
<feature type="compositionally biased region" description="Basic and acidic residues" evidence="2">
    <location>
        <begin position="721"/>
        <end position="734"/>
    </location>
</feature>
<dbReference type="InterPro" id="IPR045117">
    <property type="entry name" value="ATXN2-like"/>
</dbReference>
<dbReference type="InterPro" id="IPR009818">
    <property type="entry name" value="PAM2_motif"/>
</dbReference>
<feature type="region of interest" description="Disordered" evidence="2">
    <location>
        <begin position="1122"/>
        <end position="1146"/>
    </location>
</feature>
<feature type="region of interest" description="Disordered" evidence="2">
    <location>
        <begin position="1159"/>
        <end position="1226"/>
    </location>
</feature>
<dbReference type="EMBL" id="JAAKFY010000010">
    <property type="protein sequence ID" value="KAF3851254.1"/>
    <property type="molecule type" value="Genomic_DNA"/>
</dbReference>
<feature type="compositionally biased region" description="Gly residues" evidence="2">
    <location>
        <begin position="151"/>
        <end position="160"/>
    </location>
</feature>
<dbReference type="PANTHER" id="PTHR12854:SF11">
    <property type="entry name" value="ATAXIN-2"/>
    <property type="match status" value="1"/>
</dbReference>
<feature type="compositionally biased region" description="Low complexity" evidence="2">
    <location>
        <begin position="1191"/>
        <end position="1202"/>
    </location>
</feature>
<feature type="region of interest" description="Disordered" evidence="2">
    <location>
        <begin position="359"/>
        <end position="828"/>
    </location>
</feature>
<feature type="region of interest" description="Disordered" evidence="2">
    <location>
        <begin position="133"/>
        <end position="175"/>
    </location>
</feature>
<evidence type="ECO:0000256" key="1">
    <source>
        <dbReference type="ARBA" id="ARBA00007503"/>
    </source>
</evidence>
<feature type="compositionally biased region" description="Pro residues" evidence="2">
    <location>
        <begin position="476"/>
        <end position="489"/>
    </location>
</feature>
<feature type="compositionally biased region" description="Low complexity" evidence="2">
    <location>
        <begin position="611"/>
        <end position="634"/>
    </location>
</feature>
<feature type="compositionally biased region" description="Low complexity" evidence="2">
    <location>
        <begin position="490"/>
        <end position="513"/>
    </location>
</feature>
<proteinExistence type="inferred from homology"/>
<dbReference type="InterPro" id="IPR025852">
    <property type="entry name" value="SM_dom_ATX"/>
</dbReference>
<dbReference type="OrthoDB" id="2275718at2759"/>
<feature type="region of interest" description="Disordered" evidence="2">
    <location>
        <begin position="958"/>
        <end position="1080"/>
    </location>
</feature>
<keyword evidence="5" id="KW-1185">Reference proteome</keyword>
<feature type="compositionally biased region" description="Low complexity" evidence="2">
    <location>
        <begin position="566"/>
        <end position="582"/>
    </location>
</feature>
<dbReference type="Pfam" id="PF14438">
    <property type="entry name" value="SM-ATX"/>
    <property type="match status" value="1"/>
</dbReference>
<dbReference type="Pfam" id="PF06741">
    <property type="entry name" value="LsmAD"/>
    <property type="match status" value="1"/>
</dbReference>
<dbReference type="SMART" id="SM01272">
    <property type="entry name" value="LsmAD"/>
    <property type="match status" value="1"/>
</dbReference>